<dbReference type="SFLD" id="SFLDS00029">
    <property type="entry name" value="Radical_SAM"/>
    <property type="match status" value="1"/>
</dbReference>
<dbReference type="Gene3D" id="3.20.20.70">
    <property type="entry name" value="Aldolase class I"/>
    <property type="match status" value="1"/>
</dbReference>
<dbReference type="SFLD" id="SFLDG01094">
    <property type="entry name" value="Uncharacterised_Radical_SAM_Su"/>
    <property type="match status" value="1"/>
</dbReference>
<dbReference type="GO" id="GO:0046872">
    <property type="term" value="F:metal ion binding"/>
    <property type="evidence" value="ECO:0007669"/>
    <property type="project" value="UniProtKB-KW"/>
</dbReference>
<dbReference type="InterPro" id="IPR058240">
    <property type="entry name" value="rSAM_sf"/>
</dbReference>
<keyword evidence="2" id="KW-0004">4Fe-4S</keyword>
<dbReference type="InterPro" id="IPR012840">
    <property type="entry name" value="NrdG2"/>
</dbReference>
<dbReference type="PANTHER" id="PTHR30352:SF5">
    <property type="entry name" value="PYRUVATE FORMATE-LYASE 1-ACTIVATING ENZYME"/>
    <property type="match status" value="1"/>
</dbReference>
<keyword evidence="6" id="KW-0411">Iron-sulfur</keyword>
<comment type="caution">
    <text evidence="8">The sequence shown here is derived from an EMBL/GenBank/DDBJ whole genome shotgun (WGS) entry which is preliminary data.</text>
</comment>
<dbReference type="PROSITE" id="PS51918">
    <property type="entry name" value="RADICAL_SAM"/>
    <property type="match status" value="1"/>
</dbReference>
<dbReference type="InterPro" id="IPR007197">
    <property type="entry name" value="rSAM"/>
</dbReference>
<reference evidence="8" key="2">
    <citation type="journal article" date="2021" name="PeerJ">
        <title>Extensive microbial diversity within the chicken gut microbiome revealed by metagenomics and culture.</title>
        <authorList>
            <person name="Gilroy R."/>
            <person name="Ravi A."/>
            <person name="Getino M."/>
            <person name="Pursley I."/>
            <person name="Horton D.L."/>
            <person name="Alikhan N.F."/>
            <person name="Baker D."/>
            <person name="Gharbi K."/>
            <person name="Hall N."/>
            <person name="Watson M."/>
            <person name="Adriaenssens E.M."/>
            <person name="Foster-Nyarko E."/>
            <person name="Jarju S."/>
            <person name="Secka A."/>
            <person name="Antonio M."/>
            <person name="Oren A."/>
            <person name="Chaudhuri R.R."/>
            <person name="La Ragione R."/>
            <person name="Hildebrand F."/>
            <person name="Pallen M.J."/>
        </authorList>
    </citation>
    <scope>NUCLEOTIDE SEQUENCE</scope>
    <source>
        <strain evidence="8">ChiBcec2-4451</strain>
    </source>
</reference>
<accession>A0A9D1T7R7</accession>
<evidence type="ECO:0000256" key="2">
    <source>
        <dbReference type="ARBA" id="ARBA00022485"/>
    </source>
</evidence>
<dbReference type="SUPFAM" id="SSF102114">
    <property type="entry name" value="Radical SAM enzymes"/>
    <property type="match status" value="1"/>
</dbReference>
<dbReference type="EMBL" id="DVON01000248">
    <property type="protein sequence ID" value="HIV13783.1"/>
    <property type="molecule type" value="Genomic_DNA"/>
</dbReference>
<comment type="cofactor">
    <cofactor evidence="1">
        <name>[4Fe-4S] cluster</name>
        <dbReference type="ChEBI" id="CHEBI:49883"/>
    </cofactor>
</comment>
<dbReference type="CDD" id="cd01335">
    <property type="entry name" value="Radical_SAM"/>
    <property type="match status" value="1"/>
</dbReference>
<dbReference type="InterPro" id="IPR013785">
    <property type="entry name" value="Aldolase_TIM"/>
</dbReference>
<protein>
    <submittedName>
        <fullName evidence="8">Anaerobic ribonucleoside-triphosphate reductase activating protein</fullName>
    </submittedName>
</protein>
<dbReference type="GO" id="GO:0051539">
    <property type="term" value="F:4 iron, 4 sulfur cluster binding"/>
    <property type="evidence" value="ECO:0007669"/>
    <property type="project" value="UniProtKB-KW"/>
</dbReference>
<organism evidence="8 9">
    <name type="scientific">Candidatus Pullilachnospira stercoravium</name>
    <dbReference type="NCBI Taxonomy" id="2840913"/>
    <lineage>
        <taxon>Bacteria</taxon>
        <taxon>Bacillati</taxon>
        <taxon>Bacillota</taxon>
        <taxon>Clostridia</taxon>
        <taxon>Lachnospirales</taxon>
        <taxon>Lachnospiraceae</taxon>
        <taxon>Lachnospiraceae incertae sedis</taxon>
        <taxon>Candidatus Pullilachnospira</taxon>
    </lineage>
</organism>
<reference evidence="8" key="1">
    <citation type="submission" date="2020-10" db="EMBL/GenBank/DDBJ databases">
        <authorList>
            <person name="Gilroy R."/>
        </authorList>
    </citation>
    <scope>NUCLEOTIDE SEQUENCE</scope>
    <source>
        <strain evidence="8">ChiBcec2-4451</strain>
    </source>
</reference>
<evidence type="ECO:0000256" key="1">
    <source>
        <dbReference type="ARBA" id="ARBA00001966"/>
    </source>
</evidence>
<dbReference type="AlphaFoldDB" id="A0A9D1T7R7"/>
<evidence type="ECO:0000313" key="8">
    <source>
        <dbReference type="EMBL" id="HIV13783.1"/>
    </source>
</evidence>
<dbReference type="PANTHER" id="PTHR30352">
    <property type="entry name" value="PYRUVATE FORMATE-LYASE-ACTIVATING ENZYME"/>
    <property type="match status" value="1"/>
</dbReference>
<proteinExistence type="predicted"/>
<evidence type="ECO:0000256" key="3">
    <source>
        <dbReference type="ARBA" id="ARBA00022691"/>
    </source>
</evidence>
<feature type="domain" description="Radical SAM core" evidence="7">
    <location>
        <begin position="12"/>
        <end position="227"/>
    </location>
</feature>
<sequence>MRIHGFNKLTLLDYPGKVACTLFLGHCNFRCPYCHNGNLVLHPEQEPVIPMEEILGTLKKRAKILDGVCVSGGEPTLNPRLPWLMENIRRLGLAVKLDTNGSNPEMVEQLVGDGLVDYVAMDIKNSPRRYEETAGVKLDVTRINDTVEFLRKGTVDYEFRTTVTREFHTREDILEIGKWLAGSRRYFLQAYRESDQMIGSGFSGYSREQLENFRLLLLDKIGEVGIRGI</sequence>
<evidence type="ECO:0000256" key="4">
    <source>
        <dbReference type="ARBA" id="ARBA00022723"/>
    </source>
</evidence>
<keyword evidence="4" id="KW-0479">Metal-binding</keyword>
<evidence type="ECO:0000256" key="6">
    <source>
        <dbReference type="ARBA" id="ARBA00023014"/>
    </source>
</evidence>
<keyword evidence="3" id="KW-0949">S-adenosyl-L-methionine</keyword>
<evidence type="ECO:0000313" key="9">
    <source>
        <dbReference type="Proteomes" id="UP000886723"/>
    </source>
</evidence>
<dbReference type="NCBIfam" id="TIGR02495">
    <property type="entry name" value="NrdG2"/>
    <property type="match status" value="1"/>
</dbReference>
<dbReference type="Proteomes" id="UP000886723">
    <property type="component" value="Unassembled WGS sequence"/>
</dbReference>
<keyword evidence="5" id="KW-0408">Iron</keyword>
<dbReference type="InterPro" id="IPR034457">
    <property type="entry name" value="Organic_radical-activating"/>
</dbReference>
<dbReference type="Pfam" id="PF04055">
    <property type="entry name" value="Radical_SAM"/>
    <property type="match status" value="1"/>
</dbReference>
<evidence type="ECO:0000259" key="7">
    <source>
        <dbReference type="PROSITE" id="PS51918"/>
    </source>
</evidence>
<dbReference type="GO" id="GO:0003824">
    <property type="term" value="F:catalytic activity"/>
    <property type="evidence" value="ECO:0007669"/>
    <property type="project" value="InterPro"/>
</dbReference>
<gene>
    <name evidence="8" type="ORF">IAA63_11675</name>
</gene>
<evidence type="ECO:0000256" key="5">
    <source>
        <dbReference type="ARBA" id="ARBA00023004"/>
    </source>
</evidence>
<name>A0A9D1T7R7_9FIRM</name>